<dbReference type="Gene3D" id="3.90.1110.10">
    <property type="entry name" value="RNA polymerase Rpb2, domain 2"/>
    <property type="match status" value="1"/>
</dbReference>
<dbReference type="InterPro" id="IPR007647">
    <property type="entry name" value="RNA_pol_Rpb2_5"/>
</dbReference>
<dbReference type="GO" id="GO:0003677">
    <property type="term" value="F:DNA binding"/>
    <property type="evidence" value="ECO:0007669"/>
    <property type="project" value="InterPro"/>
</dbReference>
<dbReference type="EMBL" id="CCXY01000080">
    <property type="protein sequence ID" value="CEG11814.1"/>
    <property type="molecule type" value="Genomic_DNA"/>
</dbReference>
<dbReference type="Pfam" id="PF00562">
    <property type="entry name" value="RNA_pol_Rpb2_6"/>
    <property type="match status" value="1"/>
</dbReference>
<dbReference type="Pfam" id="PF04565">
    <property type="entry name" value="RNA_pol_Rpb2_3"/>
    <property type="match status" value="1"/>
</dbReference>
<evidence type="ECO:0000256" key="3">
    <source>
        <dbReference type="ARBA" id="ARBA00022478"/>
    </source>
</evidence>
<dbReference type="InterPro" id="IPR037034">
    <property type="entry name" value="RNA_pol_Rpb2_2_sf"/>
</dbReference>
<keyword evidence="6" id="KW-0479">Metal-binding</keyword>
<evidence type="ECO:0000256" key="5">
    <source>
        <dbReference type="ARBA" id="ARBA00022695"/>
    </source>
</evidence>
<evidence type="ECO:0000259" key="14">
    <source>
        <dbReference type="Pfam" id="PF04565"/>
    </source>
</evidence>
<name>A0A098E8G7_9ZZZZ</name>
<accession>A0A098E8G7</accession>
<dbReference type="AlphaFoldDB" id="A0A098E8G7"/>
<evidence type="ECO:0000259" key="12">
    <source>
        <dbReference type="Pfam" id="PF04561"/>
    </source>
</evidence>
<keyword evidence="5 17" id="KW-0548">Nucleotidyltransferase</keyword>
<dbReference type="GO" id="GO:0032549">
    <property type="term" value="F:ribonucleoside binding"/>
    <property type="evidence" value="ECO:0007669"/>
    <property type="project" value="InterPro"/>
</dbReference>
<keyword evidence="7" id="KW-0862">Zinc</keyword>
<dbReference type="SUPFAM" id="SSF64484">
    <property type="entry name" value="beta and beta-prime subunits of DNA dependent RNA-polymerase"/>
    <property type="match status" value="1"/>
</dbReference>
<dbReference type="Pfam" id="PF04561">
    <property type="entry name" value="RNA_pol_Rpb2_2"/>
    <property type="match status" value="1"/>
</dbReference>
<dbReference type="Gene3D" id="2.40.50.150">
    <property type="match status" value="1"/>
</dbReference>
<sequence length="1088" mass="122793">MLRMTDFLDKDAIMKYQIDSYNWLISEGLQQVIDERKILPVNIEGYNIILKKIKVIPLNEETDGGLKDRHVSEYRIKNLTYRARIILTVEETYKKKDKEGNEKDESHVVDLFIGHIPIMLKTNICLLNGLSDKELIANGEDMEDPGGYFIVNGTERVLIGVEDVAPNKIIVTFEENLGKNTAMAKVSSIRHGFRSRTTVEKTESTPSINVSFPGATNVPFGFLCKSLGLTNSEIKGLFDEDTRAEIEPTLTEESSDEAFKKLCKKISFGHAEEYQELRTEQTIDNYLLPHIGNSKNERKAKARFLAIMAKKAIKLLQGKRNEDDKDHYQNKRVRLAGDLLQELFRVSFSMLLKDIKYQLEKQHTRKRDVTVSNAVRSRTMDERIEFALATGNWTGGRSGISQVLDRTTFLSSISHRRRISLLLEKTRPHFEARDVHATQWGRVSANETPEGKNCGLVKNLTVGAIISKERDDSYVKEKLEKICSQSEYSTDVYVNGVLIGSYPDPKKLVEDLREERRKGKIDYDVSIAYEERNNEVQVYSGAGRILRPLMVVKNLNKKEEGIIEDVKNNNVKFDVLVKKGIIEYVDAAEEEEAYIAITHDNITNEHTHVEITPSILTSIAEGYIPFANYNSAPRVEMASAMAKQAVGIPTTSFPSRLDSLMHVMNYPQRPIVRTDVSEIFHFDKMPAGQNFVVALLSYEGYNMEDAIVINQSSIERGLAGSTFYRTYTTEEVHYHGAQQDRFEIPKDDVEGHLPADAYKNLSNDGIILPETEFNSEGVLIGKTAPPRFLEEISMFGRIAERRRDASVTANETESGWIDGVVLTETDEGNTMVKIKTRSPRIPEIGDKLASRYGQKGVIGMTVRHEDMPFTNEGIVPDLIMNPHAIPSRTTVGHLIEMLGGTAGCLAGRFIDGTAFENEKEVDLRTVLEKFGFKNNGKQILYDGKTGEKIEAEIFIGVIYYQRLHHMVANKIHTRAKGPVQMLTRQPTEGRSKHGGLRFGEMERDCLIGHGASAVLKDRLLDESDKVKIPVCSKCGVMAVHDYERNKFTCPVCGDSQVYEIEIAYAFKLLISELLGMGIITKFKLKDKI</sequence>
<dbReference type="InterPro" id="IPR007646">
    <property type="entry name" value="RNA_pol_Rpb2_4"/>
</dbReference>
<dbReference type="InterPro" id="IPR014724">
    <property type="entry name" value="RNA_pol_RPB2_OB-fold"/>
</dbReference>
<dbReference type="Pfam" id="PF04563">
    <property type="entry name" value="RNA_pol_Rpb2_1"/>
    <property type="match status" value="1"/>
</dbReference>
<feature type="domain" description="RNA polymerase Rpb2" evidence="15">
    <location>
        <begin position="492"/>
        <end position="553"/>
    </location>
</feature>
<evidence type="ECO:0000256" key="2">
    <source>
        <dbReference type="ARBA" id="ARBA00012418"/>
    </source>
</evidence>
<dbReference type="InterPro" id="IPR007644">
    <property type="entry name" value="RNA_pol_bsu_protrusion"/>
</dbReference>
<dbReference type="Pfam" id="PF04566">
    <property type="entry name" value="RNA_pol_Rpb2_4"/>
    <property type="match status" value="1"/>
</dbReference>
<evidence type="ECO:0000256" key="4">
    <source>
        <dbReference type="ARBA" id="ARBA00022679"/>
    </source>
</evidence>
<evidence type="ECO:0000313" key="17">
    <source>
        <dbReference type="EMBL" id="CEG11814.1"/>
    </source>
</evidence>
<dbReference type="GO" id="GO:0000428">
    <property type="term" value="C:DNA-directed RNA polymerase complex"/>
    <property type="evidence" value="ECO:0007669"/>
    <property type="project" value="UniProtKB-KW"/>
</dbReference>
<dbReference type="CDD" id="cd00653">
    <property type="entry name" value="RNA_pol_B_RPB2"/>
    <property type="match status" value="1"/>
</dbReference>
<feature type="domain" description="RNA polymerase Rpb2" evidence="11">
    <location>
        <begin position="994"/>
        <end position="1083"/>
    </location>
</feature>
<evidence type="ECO:0000256" key="6">
    <source>
        <dbReference type="ARBA" id="ARBA00022723"/>
    </source>
</evidence>
<evidence type="ECO:0000256" key="9">
    <source>
        <dbReference type="ARBA" id="ARBA00026163"/>
    </source>
</evidence>
<evidence type="ECO:0000256" key="8">
    <source>
        <dbReference type="ARBA" id="ARBA00023163"/>
    </source>
</evidence>
<dbReference type="GO" id="GO:0003899">
    <property type="term" value="F:DNA-directed RNA polymerase activity"/>
    <property type="evidence" value="ECO:0007669"/>
    <property type="project" value="UniProtKB-EC"/>
</dbReference>
<feature type="domain" description="RNA polymerase Rpb2" evidence="14">
    <location>
        <begin position="402"/>
        <end position="464"/>
    </location>
</feature>
<evidence type="ECO:0000259" key="16">
    <source>
        <dbReference type="Pfam" id="PF04567"/>
    </source>
</evidence>
<evidence type="ECO:0000259" key="13">
    <source>
        <dbReference type="Pfam" id="PF04563"/>
    </source>
</evidence>
<feature type="domain" description="RNA polymerase beta subunit protrusion" evidence="13">
    <location>
        <begin position="14"/>
        <end position="380"/>
    </location>
</feature>
<dbReference type="Gene3D" id="3.90.1800.10">
    <property type="entry name" value="RNA polymerase alpha subunit dimerisation domain"/>
    <property type="match status" value="1"/>
</dbReference>
<dbReference type="InterPro" id="IPR015712">
    <property type="entry name" value="DNA-dir_RNA_pol_su2"/>
</dbReference>
<dbReference type="Gene3D" id="2.40.270.10">
    <property type="entry name" value="DNA-directed RNA polymerase, subunit 2, domain 6"/>
    <property type="match status" value="1"/>
</dbReference>
<dbReference type="InterPro" id="IPR019969">
    <property type="entry name" value="RNAP_Rpo2"/>
</dbReference>
<dbReference type="InterPro" id="IPR007120">
    <property type="entry name" value="DNA-dir_RNAP_su2_dom"/>
</dbReference>
<feature type="domain" description="RNA polymerase Rpb2" evidence="12">
    <location>
        <begin position="173"/>
        <end position="334"/>
    </location>
</feature>
<evidence type="ECO:0000256" key="7">
    <source>
        <dbReference type="ARBA" id="ARBA00022833"/>
    </source>
</evidence>
<dbReference type="EC" id="2.7.7.6" evidence="2"/>
<evidence type="ECO:0000256" key="1">
    <source>
        <dbReference type="ARBA" id="ARBA00006835"/>
    </source>
</evidence>
<dbReference type="PANTHER" id="PTHR20856">
    <property type="entry name" value="DNA-DIRECTED RNA POLYMERASE I SUBUNIT 2"/>
    <property type="match status" value="1"/>
</dbReference>
<gene>
    <name evidence="17" type="primary">rpoB</name>
    <name evidence="17" type="ORF">MSIBF_A1700005</name>
</gene>
<dbReference type="InterPro" id="IPR007645">
    <property type="entry name" value="RNA_pol_Rpb2_3"/>
</dbReference>
<keyword evidence="8" id="KW-0804">Transcription</keyword>
<keyword evidence="3 17" id="KW-0240">DNA-directed RNA polymerase</keyword>
<dbReference type="Pfam" id="PF04567">
    <property type="entry name" value="RNA_pol_Rpb2_5"/>
    <property type="match status" value="1"/>
</dbReference>
<dbReference type="InterPro" id="IPR037033">
    <property type="entry name" value="DNA-dir_RNAP_su2_hyb_sf"/>
</dbReference>
<dbReference type="NCBIfam" id="TIGR03670">
    <property type="entry name" value="rpoB_arch"/>
    <property type="match status" value="1"/>
</dbReference>
<comment type="similarity">
    <text evidence="1">Belongs to the RNA polymerase beta chain family.</text>
</comment>
<evidence type="ECO:0000259" key="11">
    <source>
        <dbReference type="Pfam" id="PF04560"/>
    </source>
</evidence>
<keyword evidence="4 17" id="KW-0808">Transferase</keyword>
<feature type="domain" description="DNA-directed RNA polymerase subunit 2 hybrid-binding" evidence="10">
    <location>
        <begin position="623"/>
        <end position="992"/>
    </location>
</feature>
<dbReference type="Gene3D" id="3.90.1100.10">
    <property type="match status" value="2"/>
</dbReference>
<dbReference type="InterPro" id="IPR007641">
    <property type="entry name" value="RNA_pol_Rpb2_7"/>
</dbReference>
<dbReference type="GO" id="GO:0008270">
    <property type="term" value="F:zinc ion binding"/>
    <property type="evidence" value="ECO:0007669"/>
    <property type="project" value="InterPro"/>
</dbReference>
<evidence type="ECO:0000259" key="10">
    <source>
        <dbReference type="Pfam" id="PF00562"/>
    </source>
</evidence>
<feature type="domain" description="RNA polymerase Rpb2" evidence="16">
    <location>
        <begin position="573"/>
        <end position="606"/>
    </location>
</feature>
<proteinExistence type="inferred from homology"/>
<evidence type="ECO:0000259" key="15">
    <source>
        <dbReference type="Pfam" id="PF04566"/>
    </source>
</evidence>
<dbReference type="NCBIfam" id="NF007175">
    <property type="entry name" value="PRK09606.1"/>
    <property type="match status" value="1"/>
</dbReference>
<dbReference type="InterPro" id="IPR007642">
    <property type="entry name" value="RNA_pol_Rpb2_2"/>
</dbReference>
<dbReference type="GO" id="GO:0006351">
    <property type="term" value="P:DNA-templated transcription"/>
    <property type="evidence" value="ECO:0007669"/>
    <property type="project" value="InterPro"/>
</dbReference>
<protein>
    <recommendedName>
        <fullName evidence="9">DNA-directed RNA polymerase subunit Rpo2</fullName>
        <ecNumber evidence="2">2.7.7.6</ecNumber>
    </recommendedName>
</protein>
<dbReference type="Pfam" id="PF04560">
    <property type="entry name" value="RNA_pol_Rpb2_7"/>
    <property type="match status" value="1"/>
</dbReference>
<organism evidence="17">
    <name type="scientific">groundwater metagenome</name>
    <dbReference type="NCBI Taxonomy" id="717931"/>
    <lineage>
        <taxon>unclassified sequences</taxon>
        <taxon>metagenomes</taxon>
        <taxon>ecological metagenomes</taxon>
    </lineage>
</organism>
<reference evidence="17" key="1">
    <citation type="submission" date="2014-09" db="EMBL/GenBank/DDBJ databases">
        <authorList>
            <person name="Probst J Alexander"/>
        </authorList>
    </citation>
    <scope>NUCLEOTIDE SEQUENCE</scope>
</reference>